<organism evidence="2 3">
    <name type="scientific">Anas platyrhynchos</name>
    <name type="common">Mallard</name>
    <name type="synonym">Anas boschas</name>
    <dbReference type="NCBI Taxonomy" id="8839"/>
    <lineage>
        <taxon>Eukaryota</taxon>
        <taxon>Metazoa</taxon>
        <taxon>Chordata</taxon>
        <taxon>Craniata</taxon>
        <taxon>Vertebrata</taxon>
        <taxon>Euteleostomi</taxon>
        <taxon>Archelosauria</taxon>
        <taxon>Archosauria</taxon>
        <taxon>Dinosauria</taxon>
        <taxon>Saurischia</taxon>
        <taxon>Theropoda</taxon>
        <taxon>Coelurosauria</taxon>
        <taxon>Aves</taxon>
        <taxon>Neognathae</taxon>
        <taxon>Galloanserae</taxon>
        <taxon>Anseriformes</taxon>
        <taxon>Anatidae</taxon>
        <taxon>Anatinae</taxon>
        <taxon>Anas</taxon>
    </lineage>
</organism>
<protein>
    <submittedName>
        <fullName evidence="2">Uncharacterized protein</fullName>
    </submittedName>
</protein>
<feature type="region of interest" description="Disordered" evidence="1">
    <location>
        <begin position="310"/>
        <end position="371"/>
    </location>
</feature>
<proteinExistence type="predicted"/>
<sequence length="622" mass="65872">MSILMQSEASHAVWGSLSVLQPMGTKAICRLVIKDLALQLGCVTEGEQERFDGLPATWAKNRADTRWRHQCASAASILGDQLADDDGTGRNDFSPPLLHGSAFALWLNPTNTMASRNRSTAGPGLHSWDNLAFSGKAAWQIGENTTICQQDATTHRLKSSNAFNMEKKAKGAQQSPLGMYCFKSLRKDSEPCTPDAPPAATSPPTSEDPGPFTAPTSPSSSSDPGTTSFSPPLPACVAALHPKPPPISPSTSASAGTVHAGLHSVPAPPASTSSLHPGLYLPMVPPGGTTHLINWLPFLASATLATIRGKEEDQPPIRTCSLEGVKRCSSTPPQPSRDGNHQGASGGDGAPETTSPPSAAHAMPPSSEQASANVSDILAELRTMNSHLSVIARALTQLAASLAPQQEAHVLAPLLSSINHTNTQKLLTTFHSLQLMKISVEFSGPVKDTQTYSFVQAASADFTVQLLVFYQLRLHLDLASSCQLCCTLLSCCCTHATPMVETWSAAHKQKSPKTSEVGSRAAGEDRNPGAAGTVPTECHSTCGGGTSCTSCSNVTWPVYSSSCKTDGDVYNLSHELKAGFDKRKVVENFPTKPCPECSQRREKYQHEVKGLDKIGTESHPNA</sequence>
<evidence type="ECO:0000256" key="1">
    <source>
        <dbReference type="SAM" id="MobiDB-lite"/>
    </source>
</evidence>
<accession>R0JBF7</accession>
<dbReference type="EMBL" id="KB744675">
    <property type="protein sequence ID" value="EOA94605.1"/>
    <property type="molecule type" value="Genomic_DNA"/>
</dbReference>
<feature type="region of interest" description="Disordered" evidence="1">
    <location>
        <begin position="188"/>
        <end position="272"/>
    </location>
</feature>
<feature type="compositionally biased region" description="Low complexity" evidence="1">
    <location>
        <begin position="202"/>
        <end position="230"/>
    </location>
</feature>
<dbReference type="AlphaFoldDB" id="R0JBF7"/>
<evidence type="ECO:0000313" key="3">
    <source>
        <dbReference type="Proteomes" id="UP000296049"/>
    </source>
</evidence>
<gene>
    <name evidence="2" type="ORF">Anapl_17391</name>
</gene>
<keyword evidence="3" id="KW-1185">Reference proteome</keyword>
<feature type="region of interest" description="Disordered" evidence="1">
    <location>
        <begin position="505"/>
        <end position="534"/>
    </location>
</feature>
<name>R0JBF7_ANAPL</name>
<evidence type="ECO:0000313" key="2">
    <source>
        <dbReference type="EMBL" id="EOA94605.1"/>
    </source>
</evidence>
<dbReference type="Proteomes" id="UP000296049">
    <property type="component" value="Unassembled WGS sequence"/>
</dbReference>
<reference evidence="3" key="1">
    <citation type="journal article" date="2013" name="Nat. Genet.">
        <title>The duck genome and transcriptome provide insight into an avian influenza virus reservoir species.</title>
        <authorList>
            <person name="Huang Y."/>
            <person name="Li Y."/>
            <person name="Burt D.W."/>
            <person name="Chen H."/>
            <person name="Zhang Y."/>
            <person name="Qian W."/>
            <person name="Kim H."/>
            <person name="Gan S."/>
            <person name="Zhao Y."/>
            <person name="Li J."/>
            <person name="Yi K."/>
            <person name="Feng H."/>
            <person name="Zhu P."/>
            <person name="Li B."/>
            <person name="Liu Q."/>
            <person name="Fairley S."/>
            <person name="Magor K.E."/>
            <person name="Du Z."/>
            <person name="Hu X."/>
            <person name="Goodman L."/>
            <person name="Tafer H."/>
            <person name="Vignal A."/>
            <person name="Lee T."/>
            <person name="Kim K.W."/>
            <person name="Sheng Z."/>
            <person name="An Y."/>
            <person name="Searle S."/>
            <person name="Herrero J."/>
            <person name="Groenen M.A."/>
            <person name="Crooijmans R.P."/>
            <person name="Faraut T."/>
            <person name="Cai Q."/>
            <person name="Webster R.G."/>
            <person name="Aldridge J.R."/>
            <person name="Warren W.C."/>
            <person name="Bartschat S."/>
            <person name="Kehr S."/>
            <person name="Marz M."/>
            <person name="Stadler P.F."/>
            <person name="Smith J."/>
            <person name="Kraus R.H."/>
            <person name="Zhao Y."/>
            <person name="Ren L."/>
            <person name="Fei J."/>
            <person name="Morisson M."/>
            <person name="Kaiser P."/>
            <person name="Griffin D.K."/>
            <person name="Rao M."/>
            <person name="Pitel F."/>
            <person name="Wang J."/>
            <person name="Li N."/>
        </authorList>
    </citation>
    <scope>NUCLEOTIDE SEQUENCE [LARGE SCALE GENOMIC DNA]</scope>
</reference>
<feature type="compositionally biased region" description="Low complexity" evidence="1">
    <location>
        <begin position="355"/>
        <end position="367"/>
    </location>
</feature>